<dbReference type="GO" id="GO:1990904">
    <property type="term" value="C:ribonucleoprotein complex"/>
    <property type="evidence" value="ECO:0007669"/>
    <property type="project" value="UniProtKB-KW"/>
</dbReference>
<feature type="region of interest" description="Disordered" evidence="4">
    <location>
        <begin position="1"/>
        <end position="81"/>
    </location>
</feature>
<dbReference type="Gene3D" id="3.30.420.80">
    <property type="entry name" value="Ribosomal protein S11"/>
    <property type="match status" value="1"/>
</dbReference>
<dbReference type="EMBL" id="JAKJXP020000012">
    <property type="protein sequence ID" value="KAK7755527.1"/>
    <property type="molecule type" value="Genomic_DNA"/>
</dbReference>
<keyword evidence="3" id="KW-0687">Ribonucleoprotein</keyword>
<dbReference type="AlphaFoldDB" id="A0AAN9UYI6"/>
<comment type="similarity">
    <text evidence="1">Belongs to the universal ribosomal protein uS11 family.</text>
</comment>
<dbReference type="InterPro" id="IPR001971">
    <property type="entry name" value="Ribosomal_uS11"/>
</dbReference>
<dbReference type="GO" id="GO:0003735">
    <property type="term" value="F:structural constituent of ribosome"/>
    <property type="evidence" value="ECO:0007669"/>
    <property type="project" value="InterPro"/>
</dbReference>
<dbReference type="GO" id="GO:0005840">
    <property type="term" value="C:ribosome"/>
    <property type="evidence" value="ECO:0007669"/>
    <property type="project" value="UniProtKB-KW"/>
</dbReference>
<reference evidence="5 6" key="1">
    <citation type="submission" date="2024-02" db="EMBL/GenBank/DDBJ databases">
        <title>De novo assembly and annotation of 12 fungi associated with fruit tree decline syndrome in Ontario, Canada.</title>
        <authorList>
            <person name="Sulman M."/>
            <person name="Ellouze W."/>
            <person name="Ilyukhin E."/>
        </authorList>
    </citation>
    <scope>NUCLEOTIDE SEQUENCE [LARGE SCALE GENOMIC DNA]</scope>
    <source>
        <strain evidence="5 6">M11/M66-122</strain>
    </source>
</reference>
<dbReference type="PANTHER" id="PTHR11759">
    <property type="entry name" value="40S RIBOSOMAL PROTEIN S14/30S RIBOSOMAL PROTEIN S11"/>
    <property type="match status" value="1"/>
</dbReference>
<dbReference type="SUPFAM" id="SSF53137">
    <property type="entry name" value="Translational machinery components"/>
    <property type="match status" value="1"/>
</dbReference>
<dbReference type="Proteomes" id="UP001320420">
    <property type="component" value="Unassembled WGS sequence"/>
</dbReference>
<accession>A0AAN9UYI6</accession>
<gene>
    <name evidence="5" type="ORF">SLS62_002459</name>
</gene>
<evidence type="ECO:0000256" key="2">
    <source>
        <dbReference type="ARBA" id="ARBA00022980"/>
    </source>
</evidence>
<evidence type="ECO:0000256" key="1">
    <source>
        <dbReference type="ARBA" id="ARBA00006194"/>
    </source>
</evidence>
<keyword evidence="6" id="KW-1185">Reference proteome</keyword>
<sequence>MSRPSCRLLANPASRITSLQQTLRPTNNCPSRPFSQTCARTNSLLGRMNQSPSQGQQQPQRPTGPPRPASAGQQSASGGGYSDLARVLTSEVMSRAQTGPGSEAASIWSTGASYSTADFAGADGGAAPGTISKQFENLGPPTEPFHFHVFSHKHNTHITVTKPNRGAILSMSAGQIGFRKAKRGTYDAGYQLSAYVMDKLNQGGWHKVIKSMEVVLRGFGHGREAATKVLLGAEGKMIRGAITKVSDATTLKFGGTRSPRPRRLG</sequence>
<proteinExistence type="inferred from homology"/>
<dbReference type="Pfam" id="PF00411">
    <property type="entry name" value="Ribosomal_S11"/>
    <property type="match status" value="1"/>
</dbReference>
<comment type="caution">
    <text evidence="5">The sequence shown here is derived from an EMBL/GenBank/DDBJ whole genome shotgun (WGS) entry which is preliminary data.</text>
</comment>
<name>A0AAN9UYI6_9PEZI</name>
<organism evidence="5 6">
    <name type="scientific">Diatrype stigma</name>
    <dbReference type="NCBI Taxonomy" id="117547"/>
    <lineage>
        <taxon>Eukaryota</taxon>
        <taxon>Fungi</taxon>
        <taxon>Dikarya</taxon>
        <taxon>Ascomycota</taxon>
        <taxon>Pezizomycotina</taxon>
        <taxon>Sordariomycetes</taxon>
        <taxon>Xylariomycetidae</taxon>
        <taxon>Xylariales</taxon>
        <taxon>Diatrypaceae</taxon>
        <taxon>Diatrype</taxon>
    </lineage>
</organism>
<dbReference type="HAMAP" id="MF_01310">
    <property type="entry name" value="Ribosomal_uS11"/>
    <property type="match status" value="1"/>
</dbReference>
<evidence type="ECO:0000313" key="5">
    <source>
        <dbReference type="EMBL" id="KAK7755527.1"/>
    </source>
</evidence>
<evidence type="ECO:0000256" key="4">
    <source>
        <dbReference type="SAM" id="MobiDB-lite"/>
    </source>
</evidence>
<feature type="compositionally biased region" description="Polar residues" evidence="4">
    <location>
        <begin position="14"/>
        <end position="44"/>
    </location>
</feature>
<keyword evidence="2" id="KW-0689">Ribosomal protein</keyword>
<feature type="compositionally biased region" description="Low complexity" evidence="4">
    <location>
        <begin position="50"/>
        <end position="61"/>
    </location>
</feature>
<protein>
    <submittedName>
        <fullName evidence="5">Uncharacterized protein</fullName>
    </submittedName>
</protein>
<dbReference type="GO" id="GO:0006412">
    <property type="term" value="P:translation"/>
    <property type="evidence" value="ECO:0007669"/>
    <property type="project" value="InterPro"/>
</dbReference>
<dbReference type="InterPro" id="IPR036967">
    <property type="entry name" value="Ribosomal_uS11_sf"/>
</dbReference>
<evidence type="ECO:0000313" key="6">
    <source>
        <dbReference type="Proteomes" id="UP001320420"/>
    </source>
</evidence>
<evidence type="ECO:0000256" key="3">
    <source>
        <dbReference type="ARBA" id="ARBA00023274"/>
    </source>
</evidence>